<dbReference type="Proteomes" id="UP000245674">
    <property type="component" value="Unassembled WGS sequence"/>
</dbReference>
<dbReference type="EMBL" id="QGDV01000013">
    <property type="protein sequence ID" value="PWJ61992.1"/>
    <property type="molecule type" value="Genomic_DNA"/>
</dbReference>
<keyword evidence="3" id="KW-1185">Reference proteome</keyword>
<protein>
    <submittedName>
        <fullName evidence="2">Uncharacterized protein</fullName>
    </submittedName>
</protein>
<evidence type="ECO:0000256" key="1">
    <source>
        <dbReference type="SAM" id="MobiDB-lite"/>
    </source>
</evidence>
<feature type="region of interest" description="Disordered" evidence="1">
    <location>
        <begin position="50"/>
        <end position="70"/>
    </location>
</feature>
<proteinExistence type="predicted"/>
<reference evidence="2 3" key="1">
    <citation type="submission" date="2018-03" db="EMBL/GenBank/DDBJ databases">
        <title>Genomic Encyclopedia of Type Strains, Phase III (KMG-III): the genomes of soil and plant-associated and newly described type strains.</title>
        <authorList>
            <person name="Whitman W."/>
        </authorList>
    </citation>
    <scope>NUCLEOTIDE SEQUENCE [LARGE SCALE GENOMIC DNA]</scope>
    <source>
        <strain evidence="2 3">VKM Ac-1602</strain>
    </source>
</reference>
<comment type="caution">
    <text evidence="2">The sequence shown here is derived from an EMBL/GenBank/DDBJ whole genome shotgun (WGS) entry which is preliminary data.</text>
</comment>
<name>A0ABX5L9N9_9MICO</name>
<sequence length="70" mass="7772">MIANGVEWARSLRPERRLPRIADAVLGAINAKHLGESSHIDKLRSTLIVETRTPDSLNPEGGQTEEDERP</sequence>
<dbReference type="RefSeq" id="WP_337189975.1">
    <property type="nucleotide sequence ID" value="NZ_QGDV01000013.1"/>
</dbReference>
<organism evidence="2 3">
    <name type="scientific">Rathayibacter iranicus NCPPB 2253 = VKM Ac-1602</name>
    <dbReference type="NCBI Taxonomy" id="1328868"/>
    <lineage>
        <taxon>Bacteria</taxon>
        <taxon>Bacillati</taxon>
        <taxon>Actinomycetota</taxon>
        <taxon>Actinomycetes</taxon>
        <taxon>Micrococcales</taxon>
        <taxon>Microbacteriaceae</taxon>
        <taxon>Rathayibacter</taxon>
    </lineage>
</organism>
<evidence type="ECO:0000313" key="2">
    <source>
        <dbReference type="EMBL" id="PWJ61992.1"/>
    </source>
</evidence>
<evidence type="ECO:0000313" key="3">
    <source>
        <dbReference type="Proteomes" id="UP000245674"/>
    </source>
</evidence>
<gene>
    <name evidence="2" type="ORF">B0H03_11315</name>
</gene>
<accession>A0ABX5L9N9</accession>